<dbReference type="AlphaFoldDB" id="A0A170SNB7"/>
<sequence length="112" mass="12154">MLRFLASFLSFILLITYFKEYTVEFGKLIGLSGFWALYIPSTISALSILRLLDRENWGVLDALALGWLGIFALTSMTGNIEQVAYEVVKSAVGFAIGTILGAIAATSAARRG</sequence>
<keyword evidence="1" id="KW-0812">Transmembrane</keyword>
<evidence type="ECO:0000313" key="5">
    <source>
        <dbReference type="Proteomes" id="UP000250189"/>
    </source>
</evidence>
<dbReference type="STRING" id="54262.CHITON_1425"/>
<gene>
    <name evidence="2" type="ORF">A3L04_06450</name>
    <name evidence="3" type="ORF">CHITON_1425</name>
</gene>
<feature type="transmembrane region" description="Helical" evidence="1">
    <location>
        <begin position="28"/>
        <end position="52"/>
    </location>
</feature>
<dbReference type="EMBL" id="LN999010">
    <property type="protein sequence ID" value="CUX78204.1"/>
    <property type="molecule type" value="Genomic_DNA"/>
</dbReference>
<organism evidence="3 4">
    <name type="scientific">Thermococcus chitonophagus</name>
    <dbReference type="NCBI Taxonomy" id="54262"/>
    <lineage>
        <taxon>Archaea</taxon>
        <taxon>Methanobacteriati</taxon>
        <taxon>Methanobacteriota</taxon>
        <taxon>Thermococci</taxon>
        <taxon>Thermococcales</taxon>
        <taxon>Thermococcaceae</taxon>
        <taxon>Thermococcus</taxon>
    </lineage>
</organism>
<dbReference type="RefSeq" id="WP_068578070.1">
    <property type="nucleotide sequence ID" value="NZ_CP015193.1"/>
</dbReference>
<feature type="transmembrane region" description="Helical" evidence="1">
    <location>
        <begin position="59"/>
        <end position="78"/>
    </location>
</feature>
<proteinExistence type="predicted"/>
<evidence type="ECO:0000256" key="1">
    <source>
        <dbReference type="SAM" id="Phobius"/>
    </source>
</evidence>
<evidence type="ECO:0000313" key="2">
    <source>
        <dbReference type="EMBL" id="ASJ16738.1"/>
    </source>
</evidence>
<reference evidence="4" key="1">
    <citation type="submission" date="2016-01" db="EMBL/GenBank/DDBJ databases">
        <authorList>
            <person name="Vorgias C.E."/>
        </authorList>
    </citation>
    <scope>NUCLEOTIDE SEQUENCE [LARGE SCALE GENOMIC DNA]</scope>
</reference>
<evidence type="ECO:0000313" key="3">
    <source>
        <dbReference type="EMBL" id="CUX78204.1"/>
    </source>
</evidence>
<dbReference type="GeneID" id="33322203"/>
<dbReference type="KEGG" id="tch:CHITON_1425"/>
<dbReference type="Proteomes" id="UP000093069">
    <property type="component" value="Chromosome I"/>
</dbReference>
<keyword evidence="1" id="KW-0472">Membrane</keyword>
<dbReference type="Proteomes" id="UP000250189">
    <property type="component" value="Chromosome"/>
</dbReference>
<keyword evidence="5" id="KW-1185">Reference proteome</keyword>
<feature type="transmembrane region" description="Helical" evidence="1">
    <location>
        <begin position="90"/>
        <end position="109"/>
    </location>
</feature>
<accession>A0A170SNB7</accession>
<name>A0A170SNB7_9EURY</name>
<dbReference type="EMBL" id="CP015193">
    <property type="protein sequence ID" value="ASJ16738.1"/>
    <property type="molecule type" value="Genomic_DNA"/>
</dbReference>
<dbReference type="OrthoDB" id="99576at2157"/>
<evidence type="ECO:0000313" key="4">
    <source>
        <dbReference type="Proteomes" id="UP000093069"/>
    </source>
</evidence>
<reference evidence="3" key="2">
    <citation type="submission" date="2016-01" db="EMBL/GenBank/DDBJ databases">
        <authorList>
            <person name="McClelland M."/>
            <person name="Jain A."/>
            <person name="Saraogi P."/>
            <person name="Mendelson R."/>
            <person name="Westerman R."/>
            <person name="SanMiguel P."/>
            <person name="Csonka L."/>
        </authorList>
    </citation>
    <scope>NUCLEOTIDE SEQUENCE</scope>
    <source>
        <strain evidence="3">1</strain>
    </source>
</reference>
<protein>
    <submittedName>
        <fullName evidence="3">Hypothetical membrane protein, conserved</fullName>
    </submittedName>
</protein>
<keyword evidence="1" id="KW-1133">Transmembrane helix</keyword>
<reference evidence="2 5" key="3">
    <citation type="submission" date="2016-04" db="EMBL/GenBank/DDBJ databases">
        <title>Complete genome sequence of Thermococcus chitonophagus type strain GC74.</title>
        <authorList>
            <person name="Oger P.M."/>
        </authorList>
    </citation>
    <scope>NUCLEOTIDE SEQUENCE [LARGE SCALE GENOMIC DNA]</scope>
    <source>
        <strain evidence="2 5">GC74</strain>
    </source>
</reference>